<dbReference type="InParanoid" id="A0A2K2CST6"/>
<dbReference type="OrthoDB" id="743494at2759"/>
<organism evidence="2">
    <name type="scientific">Brachypodium distachyon</name>
    <name type="common">Purple false brome</name>
    <name type="synonym">Trachynia distachya</name>
    <dbReference type="NCBI Taxonomy" id="15368"/>
    <lineage>
        <taxon>Eukaryota</taxon>
        <taxon>Viridiplantae</taxon>
        <taxon>Streptophyta</taxon>
        <taxon>Embryophyta</taxon>
        <taxon>Tracheophyta</taxon>
        <taxon>Spermatophyta</taxon>
        <taxon>Magnoliopsida</taxon>
        <taxon>Liliopsida</taxon>
        <taxon>Poales</taxon>
        <taxon>Poaceae</taxon>
        <taxon>BOP clade</taxon>
        <taxon>Pooideae</taxon>
        <taxon>Stipodae</taxon>
        <taxon>Brachypodieae</taxon>
        <taxon>Brachypodium</taxon>
    </lineage>
</organism>
<evidence type="ECO:0000313" key="2">
    <source>
        <dbReference type="EMBL" id="PNT65090.1"/>
    </source>
</evidence>
<feature type="domain" description="KIB1-4 beta-propeller" evidence="1">
    <location>
        <begin position="164"/>
        <end position="280"/>
    </location>
</feature>
<evidence type="ECO:0000313" key="3">
    <source>
        <dbReference type="EnsemblPlants" id="PNT65090"/>
    </source>
</evidence>
<name>A0A2K2CST6_BRADI</name>
<dbReference type="EMBL" id="CM000883">
    <property type="protein sequence ID" value="PNT65090.1"/>
    <property type="molecule type" value="Genomic_DNA"/>
</dbReference>
<protein>
    <recommendedName>
        <fullName evidence="1">KIB1-4 beta-propeller domain-containing protein</fullName>
    </recommendedName>
</protein>
<evidence type="ECO:0000259" key="1">
    <source>
        <dbReference type="Pfam" id="PF03478"/>
    </source>
</evidence>
<reference evidence="3" key="3">
    <citation type="submission" date="2018-08" db="UniProtKB">
        <authorList>
            <consortium name="EnsemblPlants"/>
        </authorList>
    </citation>
    <scope>IDENTIFICATION</scope>
    <source>
        <strain evidence="3">cv. Bd21</strain>
    </source>
</reference>
<reference evidence="2" key="2">
    <citation type="submission" date="2017-06" db="EMBL/GenBank/DDBJ databases">
        <title>WGS assembly of Brachypodium distachyon.</title>
        <authorList>
            <consortium name="The International Brachypodium Initiative"/>
            <person name="Lucas S."/>
            <person name="Harmon-Smith M."/>
            <person name="Lail K."/>
            <person name="Tice H."/>
            <person name="Grimwood J."/>
            <person name="Bruce D."/>
            <person name="Barry K."/>
            <person name="Shu S."/>
            <person name="Lindquist E."/>
            <person name="Wang M."/>
            <person name="Pitluck S."/>
            <person name="Vogel J.P."/>
            <person name="Garvin D.F."/>
            <person name="Mockler T.C."/>
            <person name="Schmutz J."/>
            <person name="Rokhsar D."/>
            <person name="Bevan M.W."/>
        </authorList>
    </citation>
    <scope>NUCLEOTIDE SEQUENCE</scope>
    <source>
        <strain evidence="2">Bd21</strain>
    </source>
</reference>
<gene>
    <name evidence="2" type="ORF">BRADI_4g37203v3</name>
</gene>
<dbReference type="PANTHER" id="PTHR33165">
    <property type="entry name" value="F-BOX DOMAIN CONTAINING PROTEIN-LIKE-RELATED"/>
    <property type="match status" value="1"/>
</dbReference>
<dbReference type="InterPro" id="IPR005174">
    <property type="entry name" value="KIB1-4_b-propeller"/>
</dbReference>
<reference evidence="2 3" key="1">
    <citation type="journal article" date="2010" name="Nature">
        <title>Genome sequencing and analysis of the model grass Brachypodium distachyon.</title>
        <authorList>
            <consortium name="International Brachypodium Initiative"/>
        </authorList>
    </citation>
    <scope>NUCLEOTIDE SEQUENCE [LARGE SCALE GENOMIC DNA]</scope>
    <source>
        <strain evidence="2 3">Bd21</strain>
    </source>
</reference>
<evidence type="ECO:0000313" key="4">
    <source>
        <dbReference type="Proteomes" id="UP000008810"/>
    </source>
</evidence>
<dbReference type="Proteomes" id="UP000008810">
    <property type="component" value="Chromosome 4"/>
</dbReference>
<sequence>MEAPVRTARLLPDLVSRVADVFLATSDIDYYIGLRAVCRGWRAATADPRGPDEDDDPRFRPHRWVMLDKLAGDDPCIVNDTNYSRRLTPDHPLAGNATAGSSSCTSTRAGSSGCTCPCSTADGLLLLEAKGRLRIFLLNPFTGRRAKPTLESLSLAGTVAFPVAFQGRAYAADMKGTVAAVDVCSSGNMLQTKLTTVVVAGTSDQKDQLPTFLVDNAPSLSDHQLGAVQVFRVGPDRKTYLDQPVKRIGNRAIFLGKHRSLSVDADNLPAIEGNCLYYVGGGSKKRGIRIHHLEDGRVEIATTDFSDNVEKRRLGPLSLAEYMMKKSYSSLRVNFTKPHFLRLGFQRTTVMTNSLTKPHFFGQIFSQNPNHVIKSV</sequence>
<accession>A0A2K2CST6</accession>
<dbReference type="Gramene" id="PNT65090">
    <property type="protein sequence ID" value="PNT65090"/>
    <property type="gene ID" value="BRADI_4g37203v3"/>
</dbReference>
<keyword evidence="4" id="KW-1185">Reference proteome</keyword>
<dbReference type="Pfam" id="PF03478">
    <property type="entry name" value="Beta-prop_KIB1-4"/>
    <property type="match status" value="1"/>
</dbReference>
<dbReference type="PANTHER" id="PTHR33165:SF86">
    <property type="entry name" value="EXPRESSED PROTEIN"/>
    <property type="match status" value="1"/>
</dbReference>
<dbReference type="EnsemblPlants" id="PNT65090">
    <property type="protein sequence ID" value="PNT65090"/>
    <property type="gene ID" value="BRADI_4g37203v3"/>
</dbReference>
<proteinExistence type="predicted"/>
<dbReference type="AlphaFoldDB" id="A0A2K2CST6"/>